<evidence type="ECO:0000256" key="6">
    <source>
        <dbReference type="SAM" id="MobiDB-lite"/>
    </source>
</evidence>
<sequence length="375" mass="39031">MTDQRGIPRALGILLCTAAAVITLAGAREVGSILGPMLLALVLVIAVSPVRTWLGRHGAPGWLLIAVPLAIVLSVLLGMVAIMTISVAQLAGLAPAYSDQFGELVKQAQDFAARMGIGNEQIDQALSSFDPGKVFTFVQGFATGLLDVFSSLVFIVILLLAMCLDAQSFSRALAWGGGSRPALAAALDDFAHKTRRYLVVSTVFGIICAVLDAAALWFLGVPLPLLWGVLALITNYIPNIGFVIGLIPPALLGLLEGGFETMVFVIAAYIAINFVVQSLVQPKFLGDAVGLSTTVTFLSLIVWAFVLGPLGALLAIPLSLLVRALLIDSDPRGAWAAAIVSGQVPQDGGRDRPAPAGRAGVRPEDLPPSGASAVP</sequence>
<comment type="subcellular location">
    <subcellularLocation>
        <location evidence="1">Membrane</location>
        <topology evidence="1">Multi-pass membrane protein</topology>
    </subcellularLocation>
</comment>
<evidence type="ECO:0000313" key="9">
    <source>
        <dbReference type="Proteomes" id="UP001500320"/>
    </source>
</evidence>
<accession>A0ABP6MHU9</accession>
<evidence type="ECO:0000256" key="2">
    <source>
        <dbReference type="ARBA" id="ARBA00009773"/>
    </source>
</evidence>
<protein>
    <submittedName>
        <fullName evidence="8">AI-2E family transporter</fullName>
    </submittedName>
</protein>
<feature type="transmembrane region" description="Helical" evidence="7">
    <location>
        <begin position="137"/>
        <end position="161"/>
    </location>
</feature>
<evidence type="ECO:0000256" key="7">
    <source>
        <dbReference type="SAM" id="Phobius"/>
    </source>
</evidence>
<proteinExistence type="inferred from homology"/>
<keyword evidence="3 7" id="KW-0812">Transmembrane</keyword>
<evidence type="ECO:0000256" key="3">
    <source>
        <dbReference type="ARBA" id="ARBA00022692"/>
    </source>
</evidence>
<evidence type="ECO:0000256" key="5">
    <source>
        <dbReference type="ARBA" id="ARBA00023136"/>
    </source>
</evidence>
<evidence type="ECO:0000256" key="1">
    <source>
        <dbReference type="ARBA" id="ARBA00004141"/>
    </source>
</evidence>
<comment type="similarity">
    <text evidence="2">Belongs to the autoinducer-2 exporter (AI-2E) (TC 2.A.86) family.</text>
</comment>
<feature type="region of interest" description="Disordered" evidence="6">
    <location>
        <begin position="344"/>
        <end position="375"/>
    </location>
</feature>
<dbReference type="EMBL" id="BAAAUT010000002">
    <property type="protein sequence ID" value="GAA3114662.1"/>
    <property type="molecule type" value="Genomic_DNA"/>
</dbReference>
<dbReference type="RefSeq" id="WP_344854831.1">
    <property type="nucleotide sequence ID" value="NZ_BAAAUT010000002.1"/>
</dbReference>
<dbReference type="Pfam" id="PF01594">
    <property type="entry name" value="AI-2E_transport"/>
    <property type="match status" value="1"/>
</dbReference>
<comment type="caution">
    <text evidence="8">The sequence shown here is derived from an EMBL/GenBank/DDBJ whole genome shotgun (WGS) entry which is preliminary data.</text>
</comment>
<keyword evidence="9" id="KW-1185">Reference proteome</keyword>
<keyword evidence="5 7" id="KW-0472">Membrane</keyword>
<dbReference type="Proteomes" id="UP001500320">
    <property type="component" value="Unassembled WGS sequence"/>
</dbReference>
<feature type="transmembrane region" description="Helical" evidence="7">
    <location>
        <begin position="259"/>
        <end position="280"/>
    </location>
</feature>
<dbReference type="PANTHER" id="PTHR21716">
    <property type="entry name" value="TRANSMEMBRANE PROTEIN"/>
    <property type="match status" value="1"/>
</dbReference>
<name>A0ABP6MHU9_9ACTN</name>
<feature type="transmembrane region" description="Helical" evidence="7">
    <location>
        <begin position="37"/>
        <end position="54"/>
    </location>
</feature>
<dbReference type="InterPro" id="IPR002549">
    <property type="entry name" value="AI-2E-like"/>
</dbReference>
<feature type="transmembrane region" description="Helical" evidence="7">
    <location>
        <begin position="61"/>
        <end position="88"/>
    </location>
</feature>
<dbReference type="PANTHER" id="PTHR21716:SF64">
    <property type="entry name" value="AI-2 TRANSPORT PROTEIN TQSA"/>
    <property type="match status" value="1"/>
</dbReference>
<gene>
    <name evidence="8" type="ORF">GCM10010466_02120</name>
</gene>
<evidence type="ECO:0000313" key="8">
    <source>
        <dbReference type="EMBL" id="GAA3114662.1"/>
    </source>
</evidence>
<feature type="transmembrane region" description="Helical" evidence="7">
    <location>
        <begin position="225"/>
        <end position="247"/>
    </location>
</feature>
<evidence type="ECO:0000256" key="4">
    <source>
        <dbReference type="ARBA" id="ARBA00022989"/>
    </source>
</evidence>
<reference evidence="9" key="1">
    <citation type="journal article" date="2019" name="Int. J. Syst. Evol. Microbiol.">
        <title>The Global Catalogue of Microorganisms (GCM) 10K type strain sequencing project: providing services to taxonomists for standard genome sequencing and annotation.</title>
        <authorList>
            <consortium name="The Broad Institute Genomics Platform"/>
            <consortium name="The Broad Institute Genome Sequencing Center for Infectious Disease"/>
            <person name="Wu L."/>
            <person name="Ma J."/>
        </authorList>
    </citation>
    <scope>NUCLEOTIDE SEQUENCE [LARGE SCALE GENOMIC DNA]</scope>
    <source>
        <strain evidence="9">JCM 9373</strain>
    </source>
</reference>
<feature type="transmembrane region" description="Helical" evidence="7">
    <location>
        <begin position="300"/>
        <end position="322"/>
    </location>
</feature>
<keyword evidence="4 7" id="KW-1133">Transmembrane helix</keyword>
<feature type="transmembrane region" description="Helical" evidence="7">
    <location>
        <begin position="197"/>
        <end position="219"/>
    </location>
</feature>
<organism evidence="8 9">
    <name type="scientific">Planomonospora alba</name>
    <dbReference type="NCBI Taxonomy" id="161354"/>
    <lineage>
        <taxon>Bacteria</taxon>
        <taxon>Bacillati</taxon>
        <taxon>Actinomycetota</taxon>
        <taxon>Actinomycetes</taxon>
        <taxon>Streptosporangiales</taxon>
        <taxon>Streptosporangiaceae</taxon>
        <taxon>Planomonospora</taxon>
    </lineage>
</organism>